<keyword evidence="2" id="KW-1185">Reference proteome</keyword>
<proteinExistence type="predicted"/>
<protein>
    <submittedName>
        <fullName evidence="1">Uncharacterized protein</fullName>
    </submittedName>
</protein>
<evidence type="ECO:0000313" key="2">
    <source>
        <dbReference type="Proteomes" id="UP000054166"/>
    </source>
</evidence>
<dbReference type="Proteomes" id="UP000054166">
    <property type="component" value="Unassembled WGS sequence"/>
</dbReference>
<dbReference type="EMBL" id="KN832975">
    <property type="protein sequence ID" value="KIM89169.1"/>
    <property type="molecule type" value="Genomic_DNA"/>
</dbReference>
<reference evidence="2" key="2">
    <citation type="submission" date="2015-01" db="EMBL/GenBank/DDBJ databases">
        <title>Evolutionary Origins and Diversification of the Mycorrhizal Mutualists.</title>
        <authorList>
            <consortium name="DOE Joint Genome Institute"/>
            <consortium name="Mycorrhizal Genomics Consortium"/>
            <person name="Kohler A."/>
            <person name="Kuo A."/>
            <person name="Nagy L.G."/>
            <person name="Floudas D."/>
            <person name="Copeland A."/>
            <person name="Barry K.W."/>
            <person name="Cichocki N."/>
            <person name="Veneault-Fourrey C."/>
            <person name="LaButti K."/>
            <person name="Lindquist E.A."/>
            <person name="Lipzen A."/>
            <person name="Lundell T."/>
            <person name="Morin E."/>
            <person name="Murat C."/>
            <person name="Riley R."/>
            <person name="Ohm R."/>
            <person name="Sun H."/>
            <person name="Tunlid A."/>
            <person name="Henrissat B."/>
            <person name="Grigoriev I.V."/>
            <person name="Hibbett D.S."/>
            <person name="Martin F."/>
        </authorList>
    </citation>
    <scope>NUCLEOTIDE SEQUENCE [LARGE SCALE GENOMIC DNA]</scope>
    <source>
        <strain evidence="2">F 1598</strain>
    </source>
</reference>
<dbReference type="HOGENOM" id="CLU_2498639_0_0_1"/>
<evidence type="ECO:0000313" key="1">
    <source>
        <dbReference type="EMBL" id="KIM89169.1"/>
    </source>
</evidence>
<sequence>MWLCNCYIIRPLSFIVFHRCSIPFDPFLVTNFRRCYGAGKLKSVLYCIIQHRHVEGMEPLTPGPWLSFSSFTAAISCSWLAQSPEA</sequence>
<organism evidence="1 2">
    <name type="scientific">Piloderma croceum (strain F 1598)</name>
    <dbReference type="NCBI Taxonomy" id="765440"/>
    <lineage>
        <taxon>Eukaryota</taxon>
        <taxon>Fungi</taxon>
        <taxon>Dikarya</taxon>
        <taxon>Basidiomycota</taxon>
        <taxon>Agaricomycotina</taxon>
        <taxon>Agaricomycetes</taxon>
        <taxon>Agaricomycetidae</taxon>
        <taxon>Atheliales</taxon>
        <taxon>Atheliaceae</taxon>
        <taxon>Piloderma</taxon>
    </lineage>
</organism>
<reference evidence="1 2" key="1">
    <citation type="submission" date="2014-04" db="EMBL/GenBank/DDBJ databases">
        <authorList>
            <consortium name="DOE Joint Genome Institute"/>
            <person name="Kuo A."/>
            <person name="Tarkka M."/>
            <person name="Buscot F."/>
            <person name="Kohler A."/>
            <person name="Nagy L.G."/>
            <person name="Floudas D."/>
            <person name="Copeland A."/>
            <person name="Barry K.W."/>
            <person name="Cichocki N."/>
            <person name="Veneault-Fourrey C."/>
            <person name="LaButti K."/>
            <person name="Lindquist E.A."/>
            <person name="Lipzen A."/>
            <person name="Lundell T."/>
            <person name="Morin E."/>
            <person name="Murat C."/>
            <person name="Sun H."/>
            <person name="Tunlid A."/>
            <person name="Henrissat B."/>
            <person name="Grigoriev I.V."/>
            <person name="Hibbett D.S."/>
            <person name="Martin F."/>
            <person name="Nordberg H.P."/>
            <person name="Cantor M.N."/>
            <person name="Hua S.X."/>
        </authorList>
    </citation>
    <scope>NUCLEOTIDE SEQUENCE [LARGE SCALE GENOMIC DNA]</scope>
    <source>
        <strain evidence="1 2">F 1598</strain>
    </source>
</reference>
<dbReference type="AlphaFoldDB" id="A0A0C3GBS6"/>
<gene>
    <name evidence="1" type="ORF">PILCRDRAFT_214439</name>
</gene>
<name>A0A0C3GBS6_PILCF</name>
<accession>A0A0C3GBS6</accession>
<dbReference type="InParanoid" id="A0A0C3GBS6"/>